<dbReference type="InterPro" id="IPR011701">
    <property type="entry name" value="MFS"/>
</dbReference>
<dbReference type="SUPFAM" id="SSF103473">
    <property type="entry name" value="MFS general substrate transporter"/>
    <property type="match status" value="1"/>
</dbReference>
<dbReference type="RefSeq" id="WP_168888614.1">
    <property type="nucleotide sequence ID" value="NZ_JABAHY010000024.1"/>
</dbReference>
<dbReference type="PANTHER" id="PTHR23508">
    <property type="entry name" value="CARBOXYLIC ACID TRANSPORTER PROTEIN HOMOLOG"/>
    <property type="match status" value="1"/>
</dbReference>
<evidence type="ECO:0000313" key="8">
    <source>
        <dbReference type="EMBL" id="NLS11128.1"/>
    </source>
</evidence>
<feature type="transmembrane region" description="Helical" evidence="6">
    <location>
        <begin position="119"/>
        <end position="140"/>
    </location>
</feature>
<feature type="coiled-coil region" evidence="5">
    <location>
        <begin position="426"/>
        <end position="453"/>
    </location>
</feature>
<feature type="transmembrane region" description="Helical" evidence="6">
    <location>
        <begin position="90"/>
        <end position="113"/>
    </location>
</feature>
<dbReference type="Pfam" id="PF07690">
    <property type="entry name" value="MFS_1"/>
    <property type="match status" value="1"/>
</dbReference>
<evidence type="ECO:0000259" key="7">
    <source>
        <dbReference type="PROSITE" id="PS50850"/>
    </source>
</evidence>
<protein>
    <submittedName>
        <fullName evidence="8">Aromatic acid/H+ symport family MFS transporter</fullName>
    </submittedName>
</protein>
<feature type="transmembrane region" description="Helical" evidence="6">
    <location>
        <begin position="250"/>
        <end position="269"/>
    </location>
</feature>
<dbReference type="PROSITE" id="PS50850">
    <property type="entry name" value="MFS"/>
    <property type="match status" value="1"/>
</dbReference>
<keyword evidence="2 6" id="KW-0812">Transmembrane</keyword>
<feature type="transmembrane region" description="Helical" evidence="6">
    <location>
        <begin position="17"/>
        <end position="38"/>
    </location>
</feature>
<evidence type="ECO:0000256" key="5">
    <source>
        <dbReference type="SAM" id="Coils"/>
    </source>
</evidence>
<evidence type="ECO:0000313" key="9">
    <source>
        <dbReference type="Proteomes" id="UP000523139"/>
    </source>
</evidence>
<feature type="transmembrane region" description="Helical" evidence="6">
    <location>
        <begin position="408"/>
        <end position="427"/>
    </location>
</feature>
<proteinExistence type="predicted"/>
<dbReference type="EMBL" id="JABAHY010000024">
    <property type="protein sequence ID" value="NLS11128.1"/>
    <property type="molecule type" value="Genomic_DNA"/>
</dbReference>
<evidence type="ECO:0000256" key="3">
    <source>
        <dbReference type="ARBA" id="ARBA00022989"/>
    </source>
</evidence>
<feature type="transmembrane region" description="Helical" evidence="6">
    <location>
        <begin position="147"/>
        <end position="170"/>
    </location>
</feature>
<feature type="domain" description="Major facilitator superfamily (MFS) profile" evidence="7">
    <location>
        <begin position="20"/>
        <end position="432"/>
    </location>
</feature>
<dbReference type="CDD" id="cd17365">
    <property type="entry name" value="MFS_PcaK_like"/>
    <property type="match status" value="1"/>
</dbReference>
<dbReference type="PANTHER" id="PTHR23508:SF10">
    <property type="entry name" value="CARBOXYLIC ACID TRANSPORTER PROTEIN HOMOLOG"/>
    <property type="match status" value="1"/>
</dbReference>
<feature type="transmembrane region" description="Helical" evidence="6">
    <location>
        <begin position="176"/>
        <end position="197"/>
    </location>
</feature>
<accession>A0A7X8TN78</accession>
<sequence>MSEVLVKADPTKERNTAAWVTFIASFALVFDGYDLTIYGTVLPTLLADPSHIGDLDPGTAGALGSYAMLGVLFGALFAGAIGDFIGRRKLMLLSIAWFSVGMIITAMVQTVFMFGLLRFLTGLGLGALLAVAGATVAEFAPAERKSLYNAVAYCGIPLGGMLAAGLGILLMDHIGWRGLFIIGGTPLLIIPLALVKLPESPRWLLSRGRREEAIALATKHGLPLVEESKMVDDVKVTERTGFAALLTKKFLLPTIFIGFMAYSGLLLTYGLQTWLPNIMEGYGYDPDASLFFLLMLNFGAAFGAIICSRAADKVGPRPLILGSFILAVFSLSLLTIEFPLPVMLFLIACAGMGSIGTMILGYGFVAGYYTTNARGAGVAWYAGFGRLGGVTGPLIGGFLAGAGLSANANFYVFAGVALIGVLMISLVRRQRDMEQLHEAIEDAEEDKKVLEET</sequence>
<dbReference type="InterPro" id="IPR036259">
    <property type="entry name" value="MFS_trans_sf"/>
</dbReference>
<dbReference type="InterPro" id="IPR020846">
    <property type="entry name" value="MFS_dom"/>
</dbReference>
<feature type="transmembrane region" description="Helical" evidence="6">
    <location>
        <begin position="319"/>
        <end position="336"/>
    </location>
</feature>
<dbReference type="AlphaFoldDB" id="A0A7X8TN78"/>
<feature type="transmembrane region" description="Helical" evidence="6">
    <location>
        <begin position="58"/>
        <end position="78"/>
    </location>
</feature>
<comment type="subcellular location">
    <subcellularLocation>
        <location evidence="1">Cell membrane</location>
        <topology evidence="1">Multi-pass membrane protein</topology>
    </subcellularLocation>
</comment>
<comment type="caution">
    <text evidence="8">The sequence shown here is derived from an EMBL/GenBank/DDBJ whole genome shotgun (WGS) entry which is preliminary data.</text>
</comment>
<organism evidence="8 9">
    <name type="scientific">Nesterenkonia sedimenti</name>
    <dbReference type="NCBI Taxonomy" id="1463632"/>
    <lineage>
        <taxon>Bacteria</taxon>
        <taxon>Bacillati</taxon>
        <taxon>Actinomycetota</taxon>
        <taxon>Actinomycetes</taxon>
        <taxon>Micrococcales</taxon>
        <taxon>Micrococcaceae</taxon>
        <taxon>Nesterenkonia</taxon>
    </lineage>
</organism>
<keyword evidence="3 6" id="KW-1133">Transmembrane helix</keyword>
<evidence type="ECO:0000256" key="4">
    <source>
        <dbReference type="ARBA" id="ARBA00023136"/>
    </source>
</evidence>
<reference evidence="8 9" key="1">
    <citation type="submission" date="2020-04" db="EMBL/GenBank/DDBJ databases">
        <title>Nesterenkonia sp. nov., isolated from marine sediment.</title>
        <authorList>
            <person name="Zhang G."/>
        </authorList>
    </citation>
    <scope>NUCLEOTIDE SEQUENCE [LARGE SCALE GENOMIC DNA]</scope>
    <source>
        <strain evidence="8 9">MY13</strain>
    </source>
</reference>
<dbReference type="Proteomes" id="UP000523139">
    <property type="component" value="Unassembled WGS sequence"/>
</dbReference>
<gene>
    <name evidence="8" type="ORF">HGQ17_14200</name>
</gene>
<feature type="transmembrane region" description="Helical" evidence="6">
    <location>
        <begin position="378"/>
        <end position="402"/>
    </location>
</feature>
<evidence type="ECO:0000256" key="1">
    <source>
        <dbReference type="ARBA" id="ARBA00004651"/>
    </source>
</evidence>
<keyword evidence="5" id="KW-0175">Coiled coil</keyword>
<evidence type="ECO:0000256" key="2">
    <source>
        <dbReference type="ARBA" id="ARBA00022692"/>
    </source>
</evidence>
<dbReference type="Gene3D" id="1.20.1250.20">
    <property type="entry name" value="MFS general substrate transporter like domains"/>
    <property type="match status" value="1"/>
</dbReference>
<keyword evidence="4 6" id="KW-0472">Membrane</keyword>
<feature type="transmembrane region" description="Helical" evidence="6">
    <location>
        <begin position="289"/>
        <end position="307"/>
    </location>
</feature>
<name>A0A7X8TN78_9MICC</name>
<keyword evidence="9" id="KW-1185">Reference proteome</keyword>
<feature type="transmembrane region" description="Helical" evidence="6">
    <location>
        <begin position="342"/>
        <end position="366"/>
    </location>
</feature>
<evidence type="ECO:0000256" key="6">
    <source>
        <dbReference type="SAM" id="Phobius"/>
    </source>
</evidence>
<dbReference type="GO" id="GO:0046943">
    <property type="term" value="F:carboxylic acid transmembrane transporter activity"/>
    <property type="evidence" value="ECO:0007669"/>
    <property type="project" value="TreeGrafter"/>
</dbReference>
<dbReference type="GO" id="GO:0005886">
    <property type="term" value="C:plasma membrane"/>
    <property type="evidence" value="ECO:0007669"/>
    <property type="project" value="UniProtKB-SubCell"/>
</dbReference>